<sequence>MHICAARYYESSVAPRLSDQLIAMLNSGAHQSVGSPSRRTDLPYIAISTLLQPPIVRTGRLPHAAALASSAYKPLTALDIPPVTLTNIAHVDVAEFKPYLIKIGAFYERLRRVEGSENEAADKLYKRSGETDEFAATSNKEQLYTLRLFISTDRS</sequence>
<keyword evidence="2" id="KW-1185">Reference proteome</keyword>
<dbReference type="Proteomes" id="UP000236621">
    <property type="component" value="Unassembled WGS sequence"/>
</dbReference>
<organism evidence="1 2">
    <name type="scientific">Tolypocladium capitatum</name>
    <dbReference type="NCBI Taxonomy" id="45235"/>
    <lineage>
        <taxon>Eukaryota</taxon>
        <taxon>Fungi</taxon>
        <taxon>Dikarya</taxon>
        <taxon>Ascomycota</taxon>
        <taxon>Pezizomycotina</taxon>
        <taxon>Sordariomycetes</taxon>
        <taxon>Hypocreomycetidae</taxon>
        <taxon>Hypocreales</taxon>
        <taxon>Ophiocordycipitaceae</taxon>
        <taxon>Tolypocladium</taxon>
    </lineage>
</organism>
<proteinExistence type="predicted"/>
<reference evidence="1 2" key="1">
    <citation type="submission" date="2017-08" db="EMBL/GenBank/DDBJ databases">
        <title>Harnessing the power of phylogenomics to disentangle the directionality and signatures of interkingdom host jumping in the parasitic fungal genus Tolypocladium.</title>
        <authorList>
            <person name="Quandt C.A."/>
            <person name="Patterson W."/>
            <person name="Spatafora J.W."/>
        </authorList>
    </citation>
    <scope>NUCLEOTIDE SEQUENCE [LARGE SCALE GENOMIC DNA]</scope>
    <source>
        <strain evidence="1 2">CBS 113982</strain>
    </source>
</reference>
<dbReference type="EMBL" id="NRSZ01000396">
    <property type="protein sequence ID" value="PNY27510.1"/>
    <property type="molecule type" value="Genomic_DNA"/>
</dbReference>
<evidence type="ECO:0000313" key="2">
    <source>
        <dbReference type="Proteomes" id="UP000236621"/>
    </source>
</evidence>
<evidence type="ECO:0000313" key="1">
    <source>
        <dbReference type="EMBL" id="PNY27510.1"/>
    </source>
</evidence>
<protein>
    <submittedName>
        <fullName evidence="1">Uncharacterized protein</fullName>
    </submittedName>
</protein>
<gene>
    <name evidence="1" type="ORF">TCAP_02566</name>
</gene>
<accession>A0A2K3QJ22</accession>
<name>A0A2K3QJ22_9HYPO</name>
<dbReference type="STRING" id="45235.A0A2K3QJ22"/>
<dbReference type="OrthoDB" id="10259024at2759"/>
<comment type="caution">
    <text evidence="1">The sequence shown here is derived from an EMBL/GenBank/DDBJ whole genome shotgun (WGS) entry which is preliminary data.</text>
</comment>
<dbReference type="AlphaFoldDB" id="A0A2K3QJ22"/>